<dbReference type="Pfam" id="PF01593">
    <property type="entry name" value="Amino_oxidase"/>
    <property type="match status" value="1"/>
</dbReference>
<protein>
    <submittedName>
        <fullName evidence="2">FAD-dependent oxidoreductase</fullName>
    </submittedName>
</protein>
<feature type="domain" description="Amine oxidase" evidence="1">
    <location>
        <begin position="14"/>
        <end position="411"/>
    </location>
</feature>
<dbReference type="Proteomes" id="UP000683575">
    <property type="component" value="Chromosome"/>
</dbReference>
<gene>
    <name evidence="2" type="ORF">KRR39_16525</name>
</gene>
<dbReference type="InterPro" id="IPR002937">
    <property type="entry name" value="Amino_oxidase"/>
</dbReference>
<dbReference type="AlphaFoldDB" id="A0A975SWI3"/>
<dbReference type="PANTHER" id="PTHR42841">
    <property type="entry name" value="AMINE OXIDASE"/>
    <property type="match status" value="1"/>
</dbReference>
<dbReference type="KEGG" id="nps:KRR39_16525"/>
<accession>A0A975SWI3</accession>
<evidence type="ECO:0000259" key="1">
    <source>
        <dbReference type="Pfam" id="PF01593"/>
    </source>
</evidence>
<organism evidence="2 3">
    <name type="scientific">Nocardioides panacis</name>
    <dbReference type="NCBI Taxonomy" id="2849501"/>
    <lineage>
        <taxon>Bacteria</taxon>
        <taxon>Bacillati</taxon>
        <taxon>Actinomycetota</taxon>
        <taxon>Actinomycetes</taxon>
        <taxon>Propionibacteriales</taxon>
        <taxon>Nocardioidaceae</taxon>
        <taxon>Nocardioides</taxon>
    </lineage>
</organism>
<evidence type="ECO:0000313" key="2">
    <source>
        <dbReference type="EMBL" id="QWZ07092.1"/>
    </source>
</evidence>
<evidence type="ECO:0000313" key="3">
    <source>
        <dbReference type="Proteomes" id="UP000683575"/>
    </source>
</evidence>
<sequence length="418" mass="43517">MTRTTDVVVIGAGLAGLACARELTDRGVEVTVLEAGDAVGGRVRTDHVDGYTLDRGFQVLNTGYPALRSAVDLDALDLRPFDATVEVLLNGERQRITNPAQKLSGAAGALGLPVGGVRGKAALGLYAGLCATRPVAGLKERPDVSSAEAWRRAHIPPDLVNGLLRPFFSGVLLEQDLSTSRRFTDLMLRMFARGVSTVPARGMQSLPEQLAGRLPAGTVRLGTAAHRLAGDQVETAVGGFGARAVVVATDAWTASRLLPNVLTEPVARGVTTVYHAAPAFPESSARLLLDAGSSPIANSIVLSAAAPEYAPAGRALVSTSMVHGTVPDDPDGPVVRRALSRLHGVDTSGWELVATYDLPHALPGMPAPHPLRRAVRLTGGGETVYVAGDHRDTSSIQGALVSGRRAAHAVLADLKVPA</sequence>
<dbReference type="PROSITE" id="PS51257">
    <property type="entry name" value="PROKAR_LIPOPROTEIN"/>
    <property type="match status" value="1"/>
</dbReference>
<keyword evidence="3" id="KW-1185">Reference proteome</keyword>
<dbReference type="RefSeq" id="WP_216938603.1">
    <property type="nucleotide sequence ID" value="NZ_CP077062.1"/>
</dbReference>
<dbReference type="EMBL" id="CP077062">
    <property type="protein sequence ID" value="QWZ07092.1"/>
    <property type="molecule type" value="Genomic_DNA"/>
</dbReference>
<dbReference type="GO" id="GO:0016491">
    <property type="term" value="F:oxidoreductase activity"/>
    <property type="evidence" value="ECO:0007669"/>
    <property type="project" value="InterPro"/>
</dbReference>
<proteinExistence type="predicted"/>
<reference evidence="2" key="1">
    <citation type="submission" date="2021-06" db="EMBL/GenBank/DDBJ databases">
        <title>Complete genome sequence of Nocardioides sp. G188.</title>
        <authorList>
            <person name="Im W.-T."/>
        </authorList>
    </citation>
    <scope>NUCLEOTIDE SEQUENCE</scope>
    <source>
        <strain evidence="2">G188</strain>
    </source>
</reference>
<name>A0A975SWI3_9ACTN</name>